<evidence type="ECO:0000256" key="1">
    <source>
        <dbReference type="SAM" id="Phobius"/>
    </source>
</evidence>
<dbReference type="AlphaFoldDB" id="A0A6J6M3N5"/>
<dbReference type="EMBL" id="CAEZWR010000110">
    <property type="protein sequence ID" value="CAB4668867.1"/>
    <property type="molecule type" value="Genomic_DNA"/>
</dbReference>
<keyword evidence="1" id="KW-1133">Transmembrane helix</keyword>
<evidence type="ECO:0000313" key="4">
    <source>
        <dbReference type="EMBL" id="CAB4911687.1"/>
    </source>
</evidence>
<dbReference type="Pfam" id="PF18986">
    <property type="entry name" value="DUF5719"/>
    <property type="match status" value="1"/>
</dbReference>
<name>A0A6J6M3N5_9ZZZZ</name>
<keyword evidence="1" id="KW-0472">Membrane</keyword>
<evidence type="ECO:0000313" key="2">
    <source>
        <dbReference type="EMBL" id="CAB4628291.1"/>
    </source>
</evidence>
<protein>
    <submittedName>
        <fullName evidence="3">Unannotated protein</fullName>
    </submittedName>
</protein>
<dbReference type="EMBL" id="CAFBMO010000050">
    <property type="protein sequence ID" value="CAB4911687.1"/>
    <property type="molecule type" value="Genomic_DNA"/>
</dbReference>
<dbReference type="InterPro" id="IPR043777">
    <property type="entry name" value="DUF5719"/>
</dbReference>
<proteinExistence type="predicted"/>
<accession>A0A6J6M3N5</accession>
<reference evidence="3" key="1">
    <citation type="submission" date="2020-05" db="EMBL/GenBank/DDBJ databases">
        <authorList>
            <person name="Chiriac C."/>
            <person name="Salcher M."/>
            <person name="Ghai R."/>
            <person name="Kavagutti S V."/>
        </authorList>
    </citation>
    <scope>NUCLEOTIDE SEQUENCE</scope>
</reference>
<keyword evidence="1" id="KW-0812">Transmembrane</keyword>
<evidence type="ECO:0000313" key="3">
    <source>
        <dbReference type="EMBL" id="CAB4668867.1"/>
    </source>
</evidence>
<organism evidence="3">
    <name type="scientific">freshwater metagenome</name>
    <dbReference type="NCBI Taxonomy" id="449393"/>
    <lineage>
        <taxon>unclassified sequences</taxon>
        <taxon>metagenomes</taxon>
        <taxon>ecological metagenomes</taxon>
    </lineage>
</organism>
<sequence length="514" mass="53954">MTDEFNEESIDTFEDRHVQERRVASSFYLRIAVISIALIVGLGVVGQLGINAVTDASVQTEPIQSSVLLCPEPGVGAQAGSRMTAAVVPGQPGQDQGNGQVVVTTLTGKVSDKAKLTAPGAQTEIAGRGRKLPPISVVGTGSLAPGLIANQWSRDPRGQGRGMASTPCDYAGSDFWFVGGGAVAGRQTRVVLVNPDAFAAVIDLVIYGPNGIIDAPGGRGLVVDPKKRLYVPLDALAPGVPTTAIHVIARTGRIGASVDDDQMSGLKSVGTEWVPRAVAPAKTVYVPGVFPGKGVRVLAIAAPGVSDAQVKIRVMTKDGTFQPAERDHFTVPNDSVMSLDMSSVTQGQPATLELTSDVPIVAGMRQFFGSKRVQNDTAYSAGAQVLTAAAAESGMPVQGATRVYLALTAPKGEAKVQIALLPYLGKDVVSSPVQVQEITVPAGAVKWLPVTLEQKAAWFTIVVTPRNDQPYLIAHQVRERSSYGDLVTGYPWQALHTEVQVPSAHEDPGLPVRK</sequence>
<feature type="transmembrane region" description="Helical" evidence="1">
    <location>
        <begin position="27"/>
        <end position="50"/>
    </location>
</feature>
<dbReference type="EMBL" id="CAEZVB010000081">
    <property type="protein sequence ID" value="CAB4628291.1"/>
    <property type="molecule type" value="Genomic_DNA"/>
</dbReference>
<gene>
    <name evidence="2" type="ORF">UFOPK1908_01313</name>
    <name evidence="3" type="ORF">UFOPK2282_00966</name>
    <name evidence="4" type="ORF">UFOPK3576_01164</name>
</gene>